<accession>A0A0D7BU89</accession>
<keyword evidence="4" id="KW-1185">Reference proteome</keyword>
<reference evidence="3 4" key="1">
    <citation type="journal article" date="2015" name="Fungal Genet. Biol.">
        <title>Evolution of novel wood decay mechanisms in Agaricales revealed by the genome sequences of Fistulina hepatica and Cylindrobasidium torrendii.</title>
        <authorList>
            <person name="Floudas D."/>
            <person name="Held B.W."/>
            <person name="Riley R."/>
            <person name="Nagy L.G."/>
            <person name="Koehler G."/>
            <person name="Ransdell A.S."/>
            <person name="Younus H."/>
            <person name="Chow J."/>
            <person name="Chiniquy J."/>
            <person name="Lipzen A."/>
            <person name="Tritt A."/>
            <person name="Sun H."/>
            <person name="Haridas S."/>
            <person name="LaButti K."/>
            <person name="Ohm R.A."/>
            <person name="Kues U."/>
            <person name="Blanchette R.A."/>
            <person name="Grigoriev I.V."/>
            <person name="Minto R.E."/>
            <person name="Hibbett D.S."/>
        </authorList>
    </citation>
    <scope>NUCLEOTIDE SEQUENCE [LARGE SCALE GENOMIC DNA]</scope>
    <source>
        <strain evidence="3 4">FP15055 ss-10</strain>
    </source>
</reference>
<dbReference type="OrthoDB" id="337581at2759"/>
<evidence type="ECO:0000256" key="1">
    <source>
        <dbReference type="PROSITE-ProRule" id="PRU00325"/>
    </source>
</evidence>
<evidence type="ECO:0000313" key="3">
    <source>
        <dbReference type="EMBL" id="KIY73805.1"/>
    </source>
</evidence>
<protein>
    <recommendedName>
        <fullName evidence="2">SWIM-type domain-containing protein</fullName>
    </recommendedName>
</protein>
<dbReference type="InterPro" id="IPR007527">
    <property type="entry name" value="Znf_SWIM"/>
</dbReference>
<dbReference type="GO" id="GO:0008270">
    <property type="term" value="F:zinc ion binding"/>
    <property type="evidence" value="ECO:0007669"/>
    <property type="project" value="UniProtKB-KW"/>
</dbReference>
<dbReference type="GO" id="GO:0097196">
    <property type="term" value="C:Shu complex"/>
    <property type="evidence" value="ECO:0007669"/>
    <property type="project" value="TreeGrafter"/>
</dbReference>
<dbReference type="Proteomes" id="UP000054007">
    <property type="component" value="Unassembled WGS sequence"/>
</dbReference>
<dbReference type="EMBL" id="KN880434">
    <property type="protein sequence ID" value="KIY73805.1"/>
    <property type="molecule type" value="Genomic_DNA"/>
</dbReference>
<sequence>MMLDIAELMIDSIQMDNFHETIPLLQSIIPEALLLASLDILDRHNVNVYEAPSGYVSYEVTGSESISTVSLGLKNSPIRDFCSCKSYIYAVLSEETHLMCKHILAVKLNNQLKRRSTSILDFEQLCSCIQRQHR</sequence>
<evidence type="ECO:0000313" key="4">
    <source>
        <dbReference type="Proteomes" id="UP000054007"/>
    </source>
</evidence>
<keyword evidence="1" id="KW-0479">Metal-binding</keyword>
<dbReference type="GO" id="GO:0000724">
    <property type="term" value="P:double-strand break repair via homologous recombination"/>
    <property type="evidence" value="ECO:0007669"/>
    <property type="project" value="TreeGrafter"/>
</dbReference>
<dbReference type="PANTHER" id="PTHR28498:SF1">
    <property type="entry name" value="ZINC FINGER SWIM DOMAIN-CONTAINING PROTEIN 7"/>
    <property type="match status" value="1"/>
</dbReference>
<dbReference type="PROSITE" id="PS50966">
    <property type="entry name" value="ZF_SWIM"/>
    <property type="match status" value="1"/>
</dbReference>
<proteinExistence type="predicted"/>
<gene>
    <name evidence="3" type="ORF">CYLTODRAFT_416830</name>
</gene>
<organism evidence="3 4">
    <name type="scientific">Cylindrobasidium torrendii FP15055 ss-10</name>
    <dbReference type="NCBI Taxonomy" id="1314674"/>
    <lineage>
        <taxon>Eukaryota</taxon>
        <taxon>Fungi</taxon>
        <taxon>Dikarya</taxon>
        <taxon>Basidiomycota</taxon>
        <taxon>Agaricomycotina</taxon>
        <taxon>Agaricomycetes</taxon>
        <taxon>Agaricomycetidae</taxon>
        <taxon>Agaricales</taxon>
        <taxon>Marasmiineae</taxon>
        <taxon>Physalacriaceae</taxon>
        <taxon>Cylindrobasidium</taxon>
    </lineage>
</organism>
<evidence type="ECO:0000259" key="2">
    <source>
        <dbReference type="PROSITE" id="PS50966"/>
    </source>
</evidence>
<dbReference type="Pfam" id="PF04434">
    <property type="entry name" value="SWIM"/>
    <property type="match status" value="1"/>
</dbReference>
<dbReference type="PANTHER" id="PTHR28498">
    <property type="entry name" value="ZINC FINGER SWIM DOMAIN-CONTAINING PROTEIN 7"/>
    <property type="match status" value="1"/>
</dbReference>
<name>A0A0D7BU89_9AGAR</name>
<dbReference type="AlphaFoldDB" id="A0A0D7BU89"/>
<keyword evidence="1" id="KW-0863">Zinc-finger</keyword>
<keyword evidence="1" id="KW-0862">Zinc</keyword>
<feature type="domain" description="SWIM-type" evidence="2">
    <location>
        <begin position="67"/>
        <end position="111"/>
    </location>
</feature>